<organism evidence="2 3">
    <name type="scientific">Stenotrophomonas lacuserhaii</name>
    <dbReference type="NCBI Taxonomy" id="2760084"/>
    <lineage>
        <taxon>Bacteria</taxon>
        <taxon>Pseudomonadati</taxon>
        <taxon>Pseudomonadota</taxon>
        <taxon>Gammaproteobacteria</taxon>
        <taxon>Lysobacterales</taxon>
        <taxon>Lysobacteraceae</taxon>
        <taxon>Stenotrophomonas</taxon>
    </lineage>
</organism>
<dbReference type="AlphaFoldDB" id="A0A8X8K3N0"/>
<dbReference type="PANTHER" id="PTHR30399:SF1">
    <property type="entry name" value="UTP PYROPHOSPHATASE"/>
    <property type="match status" value="1"/>
</dbReference>
<dbReference type="CDD" id="cd07344">
    <property type="entry name" value="M48_yhfN_like"/>
    <property type="match status" value="1"/>
</dbReference>
<dbReference type="EMBL" id="JACSQS010000007">
    <property type="protein sequence ID" value="MBD7954289.1"/>
    <property type="molecule type" value="Genomic_DNA"/>
</dbReference>
<accession>A0A8X8K3N0</accession>
<gene>
    <name evidence="2" type="ORF">H9654_08720</name>
</gene>
<comment type="caution">
    <text evidence="2">The sequence shown here is derived from an EMBL/GenBank/DDBJ whole genome shotgun (WGS) entry which is preliminary data.</text>
</comment>
<proteinExistence type="predicted"/>
<evidence type="ECO:0000313" key="3">
    <source>
        <dbReference type="Proteomes" id="UP000636938"/>
    </source>
</evidence>
<name>A0A8X8K3N0_9GAMM</name>
<dbReference type="InterPro" id="IPR002725">
    <property type="entry name" value="YgjP-like_metallopeptidase"/>
</dbReference>
<feature type="domain" description="YgjP-like metallopeptidase" evidence="1">
    <location>
        <begin position="33"/>
        <end position="241"/>
    </location>
</feature>
<dbReference type="Proteomes" id="UP000636938">
    <property type="component" value="Unassembled WGS sequence"/>
</dbReference>
<dbReference type="InterPro" id="IPR053136">
    <property type="entry name" value="UTP_pyrophosphatase-like"/>
</dbReference>
<evidence type="ECO:0000313" key="2">
    <source>
        <dbReference type="EMBL" id="MBD7954289.1"/>
    </source>
</evidence>
<dbReference type="Pfam" id="PF01863">
    <property type="entry name" value="YgjP-like"/>
    <property type="match status" value="1"/>
</dbReference>
<protein>
    <submittedName>
        <fullName evidence="2">M48 family metallopeptidase</fullName>
    </submittedName>
</protein>
<dbReference type="Gene3D" id="3.30.2010.10">
    <property type="entry name" value="Metalloproteases ('zincins'), catalytic domain"/>
    <property type="match status" value="1"/>
</dbReference>
<evidence type="ECO:0000259" key="1">
    <source>
        <dbReference type="Pfam" id="PF01863"/>
    </source>
</evidence>
<sequence>MPMCKKISEHRFAYGDEIIAFHLRRQPSRSVTSVAIHVEPDARVLVDAPDTAPLAEVLAAVKKRARWISQHVSSVRGRLAHVLPREYVSGESLHYLGRRYRLKVAIDAVSKAQARMRGAFIVVTTPEQAPATIKKALDAWYRQRAREVFADRLAVVSTPLRWVKQHPSTRLQFMTVQWGSCSPLGRITLNPLLVKAPRECIDYVLLHELCHLLHHNHSPKFYRTLDRHMPNWRAVKEKLDNMAEEVFRI</sequence>
<reference evidence="2 3" key="1">
    <citation type="submission" date="2020-08" db="EMBL/GenBank/DDBJ databases">
        <title>A Genomic Blueprint of the Chicken Gut Microbiome.</title>
        <authorList>
            <person name="Gilroy R."/>
            <person name="Ravi A."/>
            <person name="Getino M."/>
            <person name="Pursley I."/>
            <person name="Horton D.L."/>
            <person name="Alikhan N.-F."/>
            <person name="Baker D."/>
            <person name="Gharbi K."/>
            <person name="Hall N."/>
            <person name="Watson M."/>
            <person name="Adriaenssens E.M."/>
            <person name="Foster-Nyarko E."/>
            <person name="Jarju S."/>
            <person name="Secka A."/>
            <person name="Antonio M."/>
            <person name="Oren A."/>
            <person name="Chaudhuri R."/>
            <person name="La Ragione R.M."/>
            <person name="Hildebrand F."/>
            <person name="Pallen M.J."/>
        </authorList>
    </citation>
    <scope>NUCLEOTIDE SEQUENCE [LARGE SCALE GENOMIC DNA]</scope>
    <source>
        <strain evidence="2 3">Sa5BUN4</strain>
    </source>
</reference>
<dbReference type="PANTHER" id="PTHR30399">
    <property type="entry name" value="UNCHARACTERIZED PROTEIN YGJP"/>
    <property type="match status" value="1"/>
</dbReference>
<keyword evidence="3" id="KW-1185">Reference proteome</keyword>